<keyword evidence="17" id="KW-1185">Reference proteome</keyword>
<feature type="region of interest" description="Disordered" evidence="14">
    <location>
        <begin position="584"/>
        <end position="616"/>
    </location>
</feature>
<evidence type="ECO:0000256" key="9">
    <source>
        <dbReference type="ARBA" id="ARBA00023015"/>
    </source>
</evidence>
<evidence type="ECO:0000256" key="6">
    <source>
        <dbReference type="ARBA" id="ARBA00022737"/>
    </source>
</evidence>
<dbReference type="PROSITE" id="PS00028">
    <property type="entry name" value="ZINC_FINGER_C2H2_1"/>
    <property type="match status" value="4"/>
</dbReference>
<keyword evidence="10" id="KW-0238">DNA-binding</keyword>
<evidence type="ECO:0000256" key="2">
    <source>
        <dbReference type="ARBA" id="ARBA00004496"/>
    </source>
</evidence>
<keyword evidence="8" id="KW-0862">Zinc</keyword>
<evidence type="ECO:0000256" key="7">
    <source>
        <dbReference type="ARBA" id="ARBA00022771"/>
    </source>
</evidence>
<feature type="domain" description="C2H2-type" evidence="15">
    <location>
        <begin position="363"/>
        <end position="393"/>
    </location>
</feature>
<dbReference type="EMBL" id="VYXF01000617">
    <property type="protein sequence ID" value="NWS23944.1"/>
    <property type="molecule type" value="Genomic_DNA"/>
</dbReference>
<evidence type="ECO:0000313" key="16">
    <source>
        <dbReference type="EMBL" id="NWS23944.1"/>
    </source>
</evidence>
<dbReference type="Proteomes" id="UP000573697">
    <property type="component" value="Unassembled WGS sequence"/>
</dbReference>
<dbReference type="GO" id="GO:0005737">
    <property type="term" value="C:cytoplasm"/>
    <property type="evidence" value="ECO:0007669"/>
    <property type="project" value="UniProtKB-SubCell"/>
</dbReference>
<gene>
    <name evidence="16" type="primary">Glis3</name>
    <name evidence="16" type="ORF">POLCAE_R07052</name>
</gene>
<keyword evidence="12" id="KW-0539">Nucleus</keyword>
<dbReference type="SUPFAM" id="SSF57667">
    <property type="entry name" value="beta-beta-alpha zinc fingers"/>
    <property type="match status" value="3"/>
</dbReference>
<dbReference type="PANTHER" id="PTHR45718:SF1">
    <property type="entry name" value="ZINC FINGER PROTEIN GLIS3"/>
    <property type="match status" value="1"/>
</dbReference>
<keyword evidence="11" id="KW-0804">Transcription</keyword>
<dbReference type="InterPro" id="IPR013087">
    <property type="entry name" value="Znf_C2H2_type"/>
</dbReference>
<dbReference type="PANTHER" id="PTHR45718">
    <property type="entry name" value="TRANSCRIPTIONAL ACTIVATOR CUBITUS INTERRUPTUS"/>
    <property type="match status" value="1"/>
</dbReference>
<evidence type="ECO:0000256" key="5">
    <source>
        <dbReference type="ARBA" id="ARBA00022723"/>
    </source>
</evidence>
<dbReference type="Pfam" id="PF23561">
    <property type="entry name" value="zf-C2H2_15"/>
    <property type="match status" value="1"/>
</dbReference>
<feature type="non-terminal residue" evidence="16">
    <location>
        <position position="1"/>
    </location>
</feature>
<dbReference type="PROSITE" id="PS50157">
    <property type="entry name" value="ZINC_FINGER_C2H2_2"/>
    <property type="match status" value="5"/>
</dbReference>
<evidence type="ECO:0000256" key="12">
    <source>
        <dbReference type="ARBA" id="ARBA00023242"/>
    </source>
</evidence>
<comment type="subcellular location">
    <subcellularLocation>
        <location evidence="2">Cytoplasm</location>
    </subcellularLocation>
    <subcellularLocation>
        <location evidence="1">Nucleus</location>
    </subcellularLocation>
</comment>
<feature type="region of interest" description="Disordered" evidence="14">
    <location>
        <begin position="304"/>
        <end position="354"/>
    </location>
</feature>
<keyword evidence="7 13" id="KW-0863">Zinc-finger</keyword>
<keyword evidence="9" id="KW-0805">Transcription regulation</keyword>
<comment type="similarity">
    <text evidence="3">Belongs to the GLI C2H2-type zinc-finger protein family.</text>
</comment>
<dbReference type="InterPro" id="IPR043359">
    <property type="entry name" value="GLI-like"/>
</dbReference>
<evidence type="ECO:0000256" key="13">
    <source>
        <dbReference type="PROSITE-ProRule" id="PRU00042"/>
    </source>
</evidence>
<dbReference type="GO" id="GO:0000978">
    <property type="term" value="F:RNA polymerase II cis-regulatory region sequence-specific DNA binding"/>
    <property type="evidence" value="ECO:0007669"/>
    <property type="project" value="TreeGrafter"/>
</dbReference>
<feature type="domain" description="C2H2-type" evidence="15">
    <location>
        <begin position="460"/>
        <end position="489"/>
    </location>
</feature>
<feature type="compositionally biased region" description="Pro residues" evidence="14">
    <location>
        <begin position="309"/>
        <end position="322"/>
    </location>
</feature>
<evidence type="ECO:0000256" key="11">
    <source>
        <dbReference type="ARBA" id="ARBA00023163"/>
    </source>
</evidence>
<keyword evidence="6" id="KW-0677">Repeat</keyword>
<keyword evidence="4" id="KW-0963">Cytoplasm</keyword>
<feature type="domain" description="C2H2-type" evidence="15">
    <location>
        <begin position="490"/>
        <end position="519"/>
    </location>
</feature>
<dbReference type="GO" id="GO:0008270">
    <property type="term" value="F:zinc ion binding"/>
    <property type="evidence" value="ECO:0007669"/>
    <property type="project" value="UniProtKB-KW"/>
</dbReference>
<dbReference type="InterPro" id="IPR036236">
    <property type="entry name" value="Znf_C2H2_sf"/>
</dbReference>
<dbReference type="Pfam" id="PF00096">
    <property type="entry name" value="zf-C2H2"/>
    <property type="match status" value="3"/>
</dbReference>
<feature type="non-terminal residue" evidence="16">
    <location>
        <position position="790"/>
    </location>
</feature>
<evidence type="ECO:0000313" key="17">
    <source>
        <dbReference type="Proteomes" id="UP000573697"/>
    </source>
</evidence>
<evidence type="ECO:0000256" key="1">
    <source>
        <dbReference type="ARBA" id="ARBA00004123"/>
    </source>
</evidence>
<dbReference type="FunFam" id="3.30.160.60:FF:000019">
    <property type="entry name" value="GLI family zinc finger 3"/>
    <property type="match status" value="1"/>
</dbReference>
<evidence type="ECO:0000256" key="10">
    <source>
        <dbReference type="ARBA" id="ARBA00023125"/>
    </source>
</evidence>
<dbReference type="Gene3D" id="3.30.160.60">
    <property type="entry name" value="Classic Zinc Finger"/>
    <property type="match status" value="5"/>
</dbReference>
<keyword evidence="5" id="KW-0479">Metal-binding</keyword>
<dbReference type="GO" id="GO:0005634">
    <property type="term" value="C:nucleus"/>
    <property type="evidence" value="ECO:0007669"/>
    <property type="project" value="UniProtKB-SubCell"/>
</dbReference>
<dbReference type="GO" id="GO:0000981">
    <property type="term" value="F:DNA-binding transcription factor activity, RNA polymerase II-specific"/>
    <property type="evidence" value="ECO:0007669"/>
    <property type="project" value="TreeGrafter"/>
</dbReference>
<dbReference type="FunFam" id="3.30.160.60:FF:000036">
    <property type="entry name" value="GLI family zinc finger 3"/>
    <property type="match status" value="1"/>
</dbReference>
<sequence>KSIGKTSRNDAIVTSNPMTVQQLGPLSPSAHQLSTACSHISPSFQTSMDASSLCAAPSDTRSLLSCGSLASTTLNLSEGHSPLSFEQERSHRFRTLSSVPPDHGLQNGSELRDLIHFLTEASMSSNSLPSYLYGMENKSSPYSTACQSSVWSQSARSKKRALSLSPLSDGIGIEFNTIIRTSPTSLVAYINSSRSSPANIAPQPEVYGHFLGVRGSCIPQNCSVSTAQKGFHMANGNVTFPGCIENGTGEYQRMQQLEQASLQMFATNNTVIQRGVLPMDNQAMGILKNEQLDDFSGPIADMPLSPLVLPAPPPQGPPPPYHAPQHQHPRSLPSHVHPPQVPPPATGALLEGEGEPDAFNGKHGCCWLDCGKLYDHQEELVRHIEKIHIDQRKGEDFTCFWAGCPRKFKPFNARYKLLIHMRVHSGEKPNKCTFEGCKKAFSRLENLKIHLRSHTGEKPYLCQHPGCQKAFSNSSDRAKHQRTHLDTKPYACEIPGCTKRYTDPSSLRKHVKAHSSKDQQVRKKLRSSSEIGQDILNECLAIQPLQPALSPQDAVDHTMGHSPGPACDIYPAAVVPSTQINQSGTAAGAVPLSHPSSHSSPGHNIQGSPLHPPQIPLLTAADSERFVAPAPSPHHISPQRMSIQHPMIQTQTPQPLQLPQLAGMPLKTYQPAESTSFQPNALHIQGFYGQLQTFCPPHYADTQKNIQDSVSCNTVPPVDCSALTSAGQAGLGIFHRSFSDHSGIKAYDFPAGSVGIFGDSACSMPEDSSFLQVNAVHHCSSQLSSVYTEG</sequence>
<evidence type="ECO:0000256" key="14">
    <source>
        <dbReference type="SAM" id="MobiDB-lite"/>
    </source>
</evidence>
<name>A0A7K5DUG9_POLCE</name>
<organism evidence="16 17">
    <name type="scientific">Polioptila caerulea</name>
    <name type="common">Blue-grey gnatcatcher</name>
    <dbReference type="NCBI Taxonomy" id="66707"/>
    <lineage>
        <taxon>Eukaryota</taxon>
        <taxon>Metazoa</taxon>
        <taxon>Chordata</taxon>
        <taxon>Craniata</taxon>
        <taxon>Vertebrata</taxon>
        <taxon>Euteleostomi</taxon>
        <taxon>Archelosauria</taxon>
        <taxon>Archosauria</taxon>
        <taxon>Dinosauria</taxon>
        <taxon>Saurischia</taxon>
        <taxon>Theropoda</taxon>
        <taxon>Coelurosauria</taxon>
        <taxon>Aves</taxon>
        <taxon>Neognathae</taxon>
        <taxon>Neoaves</taxon>
        <taxon>Telluraves</taxon>
        <taxon>Australaves</taxon>
        <taxon>Passeriformes</taxon>
        <taxon>Certhiidae</taxon>
        <taxon>Polioptilinae</taxon>
        <taxon>Polioptila</taxon>
    </lineage>
</organism>
<dbReference type="FunFam" id="3.30.160.60:FF:000031">
    <property type="entry name" value="GLI family zinc finger 3"/>
    <property type="match status" value="1"/>
</dbReference>
<evidence type="ECO:0000259" key="15">
    <source>
        <dbReference type="PROSITE" id="PS50157"/>
    </source>
</evidence>
<dbReference type="FunFam" id="3.30.160.60:FF:000048">
    <property type="entry name" value="GLI family zinc finger 3"/>
    <property type="match status" value="1"/>
</dbReference>
<evidence type="ECO:0000256" key="3">
    <source>
        <dbReference type="ARBA" id="ARBA00010831"/>
    </source>
</evidence>
<dbReference type="InterPro" id="IPR056436">
    <property type="entry name" value="Znf-C2H2_ZIC1-5/GLI1-3-like"/>
</dbReference>
<dbReference type="AlphaFoldDB" id="A0A7K5DUG9"/>
<feature type="domain" description="C2H2-type" evidence="15">
    <location>
        <begin position="402"/>
        <end position="429"/>
    </location>
</feature>
<reference evidence="16 17" key="1">
    <citation type="submission" date="2019-09" db="EMBL/GenBank/DDBJ databases">
        <title>Bird 10,000 Genomes (B10K) Project - Family phase.</title>
        <authorList>
            <person name="Zhang G."/>
        </authorList>
    </citation>
    <scope>NUCLEOTIDE SEQUENCE [LARGE SCALE GENOMIC DNA]</scope>
    <source>
        <strain evidence="16">B10K-DU-001-66</strain>
        <tissue evidence="16">Muscle</tissue>
    </source>
</reference>
<comment type="caution">
    <text evidence="16">The sequence shown here is derived from an EMBL/GenBank/DDBJ whole genome shotgun (WGS) entry which is preliminary data.</text>
</comment>
<accession>A0A7K5DUG9</accession>
<evidence type="ECO:0000256" key="8">
    <source>
        <dbReference type="ARBA" id="ARBA00022833"/>
    </source>
</evidence>
<protein>
    <submittedName>
        <fullName evidence="16">GLIS3 protein</fullName>
    </submittedName>
</protein>
<evidence type="ECO:0000256" key="4">
    <source>
        <dbReference type="ARBA" id="ARBA00022490"/>
    </source>
</evidence>
<dbReference type="SMART" id="SM00355">
    <property type="entry name" value="ZnF_C2H2"/>
    <property type="match status" value="5"/>
</dbReference>
<proteinExistence type="inferred from homology"/>
<feature type="domain" description="C2H2-type" evidence="15">
    <location>
        <begin position="430"/>
        <end position="459"/>
    </location>
</feature>